<comment type="caution">
    <text evidence="1">The sequence shown here is derived from an EMBL/GenBank/DDBJ whole genome shotgun (WGS) entry which is preliminary data.</text>
</comment>
<sequence>LETVNHGIFRLSHSDTLVSLVVEKIVKSLWCYPSTTDSFQ</sequence>
<feature type="non-terminal residue" evidence="1">
    <location>
        <position position="1"/>
    </location>
</feature>
<proteinExistence type="predicted"/>
<gene>
    <name evidence="1" type="ORF">S12H4_39900</name>
</gene>
<reference evidence="1" key="1">
    <citation type="journal article" date="2014" name="Front. Microbiol.">
        <title>High frequency of phylogenetically diverse reductive dehalogenase-homologous genes in deep subseafloor sedimentary metagenomes.</title>
        <authorList>
            <person name="Kawai M."/>
            <person name="Futagami T."/>
            <person name="Toyoda A."/>
            <person name="Takaki Y."/>
            <person name="Nishi S."/>
            <person name="Hori S."/>
            <person name="Arai W."/>
            <person name="Tsubouchi T."/>
            <person name="Morono Y."/>
            <person name="Uchiyama I."/>
            <person name="Ito T."/>
            <person name="Fujiyama A."/>
            <person name="Inagaki F."/>
            <person name="Takami H."/>
        </authorList>
    </citation>
    <scope>NUCLEOTIDE SEQUENCE</scope>
    <source>
        <strain evidence="1">Expedition CK06-06</strain>
    </source>
</reference>
<dbReference type="EMBL" id="BARW01024164">
    <property type="protein sequence ID" value="GAI89191.1"/>
    <property type="molecule type" value="Genomic_DNA"/>
</dbReference>
<evidence type="ECO:0000313" key="1">
    <source>
        <dbReference type="EMBL" id="GAI89191.1"/>
    </source>
</evidence>
<dbReference type="AlphaFoldDB" id="X1TCU7"/>
<organism evidence="1">
    <name type="scientific">marine sediment metagenome</name>
    <dbReference type="NCBI Taxonomy" id="412755"/>
    <lineage>
        <taxon>unclassified sequences</taxon>
        <taxon>metagenomes</taxon>
        <taxon>ecological metagenomes</taxon>
    </lineage>
</organism>
<accession>X1TCU7</accession>
<name>X1TCU7_9ZZZZ</name>
<protein>
    <submittedName>
        <fullName evidence="1">Uncharacterized protein</fullName>
    </submittedName>
</protein>